<dbReference type="EMBL" id="MAEI02000001">
    <property type="protein sequence ID" value="MEO1782543.1"/>
    <property type="molecule type" value="Genomic_DNA"/>
</dbReference>
<evidence type="ECO:0000313" key="1">
    <source>
        <dbReference type="EMBL" id="MEO1782543.1"/>
    </source>
</evidence>
<evidence type="ECO:0000313" key="2">
    <source>
        <dbReference type="Proteomes" id="UP001429357"/>
    </source>
</evidence>
<comment type="caution">
    <text evidence="1">The sequence shown here is derived from an EMBL/GenBank/DDBJ whole genome shotgun (WGS) entry which is preliminary data.</text>
</comment>
<sequence>MEWNAIRKLINEYLDQKLAALLNTFVPRRYLNQQQAIKYTGTSAKTLNDWRDHGMKVIIFSEKSRPKYDVKDLDEWMEMHKV</sequence>
<dbReference type="Gene3D" id="1.10.10.10">
    <property type="entry name" value="Winged helix-like DNA-binding domain superfamily/Winged helix DNA-binding domain"/>
    <property type="match status" value="1"/>
</dbReference>
<dbReference type="SUPFAM" id="SSF46955">
    <property type="entry name" value="Putative DNA-binding domain"/>
    <property type="match status" value="1"/>
</dbReference>
<dbReference type="RefSeq" id="WP_161870049.1">
    <property type="nucleotide sequence ID" value="NZ_MAEI02000001.1"/>
</dbReference>
<name>A0ABV0F6D4_9ENTE</name>
<keyword evidence="2" id="KW-1185">Reference proteome</keyword>
<organism evidence="1 2">
    <name type="scientific">Enterococcus diestrammenae</name>
    <dbReference type="NCBI Taxonomy" id="1155073"/>
    <lineage>
        <taxon>Bacteria</taxon>
        <taxon>Bacillati</taxon>
        <taxon>Bacillota</taxon>
        <taxon>Bacilli</taxon>
        <taxon>Lactobacillales</taxon>
        <taxon>Enterococcaceae</taxon>
        <taxon>Enterococcus</taxon>
    </lineage>
</organism>
<gene>
    <name evidence="1" type="ORF">BAU18_002155</name>
</gene>
<protein>
    <recommendedName>
        <fullName evidence="3">DNA-binding protein</fullName>
    </recommendedName>
</protein>
<dbReference type="InterPro" id="IPR036388">
    <property type="entry name" value="WH-like_DNA-bd_sf"/>
</dbReference>
<reference evidence="1" key="1">
    <citation type="submission" date="2016-06" db="EMBL/GenBank/DDBJ databases">
        <authorList>
            <person name="Van Tyne D."/>
        </authorList>
    </citation>
    <scope>NUCLEOTIDE SEQUENCE</scope>
    <source>
        <strain evidence="1">JM9A</strain>
    </source>
</reference>
<accession>A0ABV0F6D4</accession>
<evidence type="ECO:0008006" key="3">
    <source>
        <dbReference type="Google" id="ProtNLM"/>
    </source>
</evidence>
<reference evidence="1" key="2">
    <citation type="submission" date="2024-02" db="EMBL/GenBank/DDBJ databases">
        <title>The Genome Sequence of Enterococcus diestrammenae JM9A.</title>
        <authorList>
            <person name="Earl A."/>
            <person name="Manson A."/>
            <person name="Gilmore M."/>
            <person name="Sanders J."/>
            <person name="Shea T."/>
            <person name="Howe W."/>
            <person name="Livny J."/>
            <person name="Cuomo C."/>
            <person name="Neafsey D."/>
            <person name="Birren B."/>
        </authorList>
    </citation>
    <scope>NUCLEOTIDE SEQUENCE</scope>
    <source>
        <strain evidence="1">JM9A</strain>
    </source>
</reference>
<proteinExistence type="predicted"/>
<dbReference type="Proteomes" id="UP001429357">
    <property type="component" value="Unassembled WGS sequence"/>
</dbReference>
<dbReference type="InterPro" id="IPR009061">
    <property type="entry name" value="DNA-bd_dom_put_sf"/>
</dbReference>